<dbReference type="Gene3D" id="1.10.10.2830">
    <property type="match status" value="1"/>
</dbReference>
<evidence type="ECO:0000313" key="7">
    <source>
        <dbReference type="EMBL" id="SBW09010.1"/>
    </source>
</evidence>
<dbReference type="InterPro" id="IPR004437">
    <property type="entry name" value="ParB/RepB/Spo0J"/>
</dbReference>
<evidence type="ECO:0000256" key="4">
    <source>
        <dbReference type="ARBA" id="ARBA00025472"/>
    </source>
</evidence>
<evidence type="ECO:0000259" key="6">
    <source>
        <dbReference type="SMART" id="SM00470"/>
    </source>
</evidence>
<dbReference type="FunFam" id="1.10.10.2830:FF:000001">
    <property type="entry name" value="Chromosome partitioning protein ParB"/>
    <property type="match status" value="1"/>
</dbReference>
<dbReference type="InterPro" id="IPR003115">
    <property type="entry name" value="ParB_N"/>
</dbReference>
<dbReference type="GO" id="GO:0005694">
    <property type="term" value="C:chromosome"/>
    <property type="evidence" value="ECO:0007669"/>
    <property type="project" value="TreeGrafter"/>
</dbReference>
<accession>A0A212KBF3</accession>
<organism evidence="7">
    <name type="scientific">uncultured Alphaproteobacteria bacterium</name>
    <dbReference type="NCBI Taxonomy" id="91750"/>
    <lineage>
        <taxon>Bacteria</taxon>
        <taxon>Pseudomonadati</taxon>
        <taxon>Pseudomonadota</taxon>
        <taxon>Alphaproteobacteria</taxon>
        <taxon>environmental samples</taxon>
    </lineage>
</organism>
<dbReference type="Pfam" id="PF23552">
    <property type="entry name" value="ParB_C"/>
    <property type="match status" value="1"/>
</dbReference>
<evidence type="ECO:0000256" key="2">
    <source>
        <dbReference type="ARBA" id="ARBA00022829"/>
    </source>
</evidence>
<dbReference type="InterPro" id="IPR041468">
    <property type="entry name" value="HTH_ParB/Spo0J"/>
</dbReference>
<feature type="region of interest" description="Disordered" evidence="5">
    <location>
        <begin position="217"/>
        <end position="237"/>
    </location>
</feature>
<dbReference type="EMBL" id="FLUO01000001">
    <property type="protein sequence ID" value="SBW09010.1"/>
    <property type="molecule type" value="Genomic_DNA"/>
</dbReference>
<comment type="similarity">
    <text evidence="1">Belongs to the ParB family.</text>
</comment>
<proteinExistence type="inferred from homology"/>
<evidence type="ECO:0000256" key="5">
    <source>
        <dbReference type="SAM" id="MobiDB-lite"/>
    </source>
</evidence>
<sequence length="286" mass="31207">MSEEPKRRNLGRGLSALLGDDPVPAETPQAPQRLPVSALTPSPFQPRQTFDEGALDELAASVAERGVLQPLLVRPAPGMNGIYEIIAGERRWRAAQRAQVHDVPVMVREMDDREVAEVALVENLQRQDLNALEEADGYRRLQEEFHHTQEDLAKAVGKSRSHVANTLRLLGLPEAVKEMVQAGDLSAGHARALLGNPRAIELARDIVAKGLNVRQTERLAKSAPKSGAPRAPKAKDADCAALERDLTTLLGLKVSIDVHGAGGRLSIQYQNLEQLDDLLQRLGRPT</sequence>
<dbReference type="InterPro" id="IPR036086">
    <property type="entry name" value="ParB/Sulfiredoxin_sf"/>
</dbReference>
<protein>
    <submittedName>
        <fullName evidence="7">Chromosome-partitioning protein ParB</fullName>
    </submittedName>
</protein>
<dbReference type="PANTHER" id="PTHR33375:SF1">
    <property type="entry name" value="CHROMOSOME-PARTITIONING PROTEIN PARB-RELATED"/>
    <property type="match status" value="1"/>
</dbReference>
<dbReference type="SMART" id="SM00470">
    <property type="entry name" value="ParB"/>
    <property type="match status" value="1"/>
</dbReference>
<gene>
    <name evidence="7" type="primary">parB</name>
    <name evidence="7" type="ORF">KL86APRO_12497</name>
</gene>
<feature type="region of interest" description="Disordered" evidence="5">
    <location>
        <begin position="1"/>
        <end position="42"/>
    </location>
</feature>
<dbReference type="Pfam" id="PF17762">
    <property type="entry name" value="HTH_ParB"/>
    <property type="match status" value="1"/>
</dbReference>
<dbReference type="CDD" id="cd16393">
    <property type="entry name" value="SPO0J_N"/>
    <property type="match status" value="1"/>
</dbReference>
<keyword evidence="2" id="KW-0159">Chromosome partition</keyword>
<dbReference type="InterPro" id="IPR057240">
    <property type="entry name" value="ParB_dimer_C"/>
</dbReference>
<name>A0A212KBF3_9PROT</name>
<dbReference type="SUPFAM" id="SSF110849">
    <property type="entry name" value="ParB/Sulfiredoxin"/>
    <property type="match status" value="1"/>
</dbReference>
<dbReference type="FunFam" id="3.90.1530.30:FF:000001">
    <property type="entry name" value="Chromosome partitioning protein ParB"/>
    <property type="match status" value="1"/>
</dbReference>
<dbReference type="NCBIfam" id="TIGR00180">
    <property type="entry name" value="parB_part"/>
    <property type="match status" value="1"/>
</dbReference>
<feature type="domain" description="ParB-like N-terminal" evidence="6">
    <location>
        <begin position="32"/>
        <end position="124"/>
    </location>
</feature>
<comment type="function">
    <text evidence="4">Involved in chromosome partition. Localize to both poles of the predivisional cell following completion of DNA replication. Binds to the DNA origin of replication.</text>
</comment>
<evidence type="ECO:0000256" key="1">
    <source>
        <dbReference type="ARBA" id="ARBA00006295"/>
    </source>
</evidence>
<dbReference type="GO" id="GO:0007059">
    <property type="term" value="P:chromosome segregation"/>
    <property type="evidence" value="ECO:0007669"/>
    <property type="project" value="UniProtKB-KW"/>
</dbReference>
<dbReference type="SUPFAM" id="SSF109709">
    <property type="entry name" value="KorB DNA-binding domain-like"/>
    <property type="match status" value="1"/>
</dbReference>
<dbReference type="GO" id="GO:0003677">
    <property type="term" value="F:DNA binding"/>
    <property type="evidence" value="ECO:0007669"/>
    <property type="project" value="UniProtKB-KW"/>
</dbReference>
<dbReference type="Pfam" id="PF02195">
    <property type="entry name" value="ParB_N"/>
    <property type="match status" value="1"/>
</dbReference>
<keyword evidence="3" id="KW-0238">DNA-binding</keyword>
<dbReference type="AlphaFoldDB" id="A0A212KBF3"/>
<dbReference type="Gene3D" id="3.90.1530.30">
    <property type="match status" value="1"/>
</dbReference>
<dbReference type="InterPro" id="IPR050336">
    <property type="entry name" value="Chromosome_partition/occlusion"/>
</dbReference>
<evidence type="ECO:0000256" key="3">
    <source>
        <dbReference type="ARBA" id="ARBA00023125"/>
    </source>
</evidence>
<dbReference type="PANTHER" id="PTHR33375">
    <property type="entry name" value="CHROMOSOME-PARTITIONING PROTEIN PARB-RELATED"/>
    <property type="match status" value="1"/>
</dbReference>
<reference evidence="7" key="1">
    <citation type="submission" date="2016-04" db="EMBL/GenBank/DDBJ databases">
        <authorList>
            <person name="Evans L.H."/>
            <person name="Alamgir A."/>
            <person name="Owens N."/>
            <person name="Weber N.D."/>
            <person name="Virtaneva K."/>
            <person name="Barbian K."/>
            <person name="Babar A."/>
            <person name="Rosenke K."/>
        </authorList>
    </citation>
    <scope>NUCLEOTIDE SEQUENCE</scope>
    <source>
        <strain evidence="7">86</strain>
    </source>
</reference>